<evidence type="ECO:0000256" key="3">
    <source>
        <dbReference type="ARBA" id="ARBA00020082"/>
    </source>
</evidence>
<sequence>MFKLFKSVTSTCPSPDSVSTPKSQTPACYEFDTELHTRVAQQVLECYQIAEKHLNLHFPRPEINFKLRGRSAGTAHLQLNKLRFNPVLLAENCDIFLEEVIPHEICHLLAYRLYGKVKPHGKEWQSLMISVFGLEPSTTHSLDTQSVDGKKFEYHCGCGPVKLSIRRHNKVMRGETQYRCRRCKRELTRAAQ</sequence>
<keyword evidence="10" id="KW-1185">Reference proteome</keyword>
<dbReference type="HAMAP" id="MF_00746">
    <property type="entry name" value="SprT"/>
    <property type="match status" value="1"/>
</dbReference>
<dbReference type="PANTHER" id="PTHR38773">
    <property type="entry name" value="PROTEIN SPRT"/>
    <property type="match status" value="1"/>
</dbReference>
<dbReference type="RefSeq" id="WP_126506178.1">
    <property type="nucleotide sequence ID" value="NZ_RXNV01000005.1"/>
</dbReference>
<dbReference type="GO" id="GO:0008237">
    <property type="term" value="F:metallopeptidase activity"/>
    <property type="evidence" value="ECO:0007669"/>
    <property type="project" value="UniProtKB-KW"/>
</dbReference>
<proteinExistence type="inferred from homology"/>
<feature type="binding site" evidence="7">
    <location>
        <position position="103"/>
    </location>
    <ligand>
        <name>Zn(2+)</name>
        <dbReference type="ChEBI" id="CHEBI:29105"/>
    </ligand>
</feature>
<dbReference type="SMART" id="SM00731">
    <property type="entry name" value="SprT"/>
    <property type="match status" value="1"/>
</dbReference>
<evidence type="ECO:0000256" key="4">
    <source>
        <dbReference type="ARBA" id="ARBA00022490"/>
    </source>
</evidence>
<dbReference type="AlphaFoldDB" id="A0A431W8I4"/>
<keyword evidence="4 7" id="KW-0963">Cytoplasm</keyword>
<dbReference type="InterPro" id="IPR035240">
    <property type="entry name" value="SprT_Zn_ribbon"/>
</dbReference>
<keyword evidence="9" id="KW-0378">Hydrolase</keyword>
<evidence type="ECO:0000256" key="2">
    <source>
        <dbReference type="ARBA" id="ARBA00006591"/>
    </source>
</evidence>
<feature type="domain" description="SprT-like" evidence="8">
    <location>
        <begin position="41"/>
        <end position="190"/>
    </location>
</feature>
<dbReference type="Pfam" id="PF17283">
    <property type="entry name" value="Zn_ribbon_SprT"/>
    <property type="match status" value="1"/>
</dbReference>
<comment type="similarity">
    <text evidence="2 7">Belongs to the SprT family.</text>
</comment>
<dbReference type="GO" id="GO:0006950">
    <property type="term" value="P:response to stress"/>
    <property type="evidence" value="ECO:0007669"/>
    <property type="project" value="UniProtKB-ARBA"/>
</dbReference>
<accession>A0A431W8I4</accession>
<reference evidence="9 10" key="1">
    <citation type="submission" date="2018-12" db="EMBL/GenBank/DDBJ databases">
        <authorList>
            <person name="Yu L."/>
        </authorList>
    </citation>
    <scope>NUCLEOTIDE SEQUENCE [LARGE SCALE GENOMIC DNA]</scope>
    <source>
        <strain evidence="9 10">HAW-EB5</strain>
    </source>
</reference>
<evidence type="ECO:0000256" key="7">
    <source>
        <dbReference type="HAMAP-Rule" id="MF_00746"/>
    </source>
</evidence>
<dbReference type="GO" id="GO:0006508">
    <property type="term" value="P:proteolysis"/>
    <property type="evidence" value="ECO:0007669"/>
    <property type="project" value="UniProtKB-KW"/>
</dbReference>
<dbReference type="Proteomes" id="UP000282060">
    <property type="component" value="Unassembled WGS sequence"/>
</dbReference>
<dbReference type="OrthoDB" id="267364at2"/>
<feature type="binding site" evidence="7">
    <location>
        <position position="107"/>
    </location>
    <ligand>
        <name>Zn(2+)</name>
        <dbReference type="ChEBI" id="CHEBI:29105"/>
    </ligand>
</feature>
<keyword evidence="6 7" id="KW-0862">Zinc</keyword>
<dbReference type="InterPro" id="IPR006640">
    <property type="entry name" value="SprT-like_domain"/>
</dbReference>
<feature type="active site" evidence="7">
    <location>
        <position position="104"/>
    </location>
</feature>
<evidence type="ECO:0000313" key="9">
    <source>
        <dbReference type="EMBL" id="RTR31627.1"/>
    </source>
</evidence>
<evidence type="ECO:0000259" key="8">
    <source>
        <dbReference type="SMART" id="SM00731"/>
    </source>
</evidence>
<protein>
    <recommendedName>
        <fullName evidence="3 7">Protein SprT</fullName>
    </recommendedName>
</protein>
<gene>
    <name evidence="7" type="primary">sprT</name>
    <name evidence="9" type="ORF">EKG39_12995</name>
</gene>
<dbReference type="PANTHER" id="PTHR38773:SF1">
    <property type="entry name" value="PROTEIN SPRT"/>
    <property type="match status" value="1"/>
</dbReference>
<dbReference type="GO" id="GO:0005737">
    <property type="term" value="C:cytoplasm"/>
    <property type="evidence" value="ECO:0007669"/>
    <property type="project" value="UniProtKB-SubCell"/>
</dbReference>
<dbReference type="GO" id="GO:0008270">
    <property type="term" value="F:zinc ion binding"/>
    <property type="evidence" value="ECO:0007669"/>
    <property type="project" value="UniProtKB-UniRule"/>
</dbReference>
<dbReference type="Pfam" id="PF10263">
    <property type="entry name" value="SprT-like"/>
    <property type="match status" value="1"/>
</dbReference>
<dbReference type="NCBIfam" id="NF003421">
    <property type="entry name" value="PRK04860.1"/>
    <property type="match status" value="1"/>
</dbReference>
<evidence type="ECO:0000256" key="6">
    <source>
        <dbReference type="ARBA" id="ARBA00022833"/>
    </source>
</evidence>
<comment type="subcellular location">
    <subcellularLocation>
        <location evidence="1 7">Cytoplasm</location>
    </subcellularLocation>
</comment>
<dbReference type="EMBL" id="RXNV01000005">
    <property type="protein sequence ID" value="RTR31627.1"/>
    <property type="molecule type" value="Genomic_DNA"/>
</dbReference>
<evidence type="ECO:0000256" key="1">
    <source>
        <dbReference type="ARBA" id="ARBA00004496"/>
    </source>
</evidence>
<comment type="caution">
    <text evidence="9">The sequence shown here is derived from an EMBL/GenBank/DDBJ whole genome shotgun (WGS) entry which is preliminary data.</text>
</comment>
<organism evidence="9 10">
    <name type="scientific">Shewanella atlantica</name>
    <dbReference type="NCBI Taxonomy" id="271099"/>
    <lineage>
        <taxon>Bacteria</taxon>
        <taxon>Pseudomonadati</taxon>
        <taxon>Pseudomonadota</taxon>
        <taxon>Gammaproteobacteria</taxon>
        <taxon>Alteromonadales</taxon>
        <taxon>Shewanellaceae</taxon>
        <taxon>Shewanella</taxon>
    </lineage>
</organism>
<dbReference type="InterPro" id="IPR023483">
    <property type="entry name" value="Uncharacterised_SprT"/>
</dbReference>
<comment type="cofactor">
    <cofactor evidence="7">
        <name>Zn(2+)</name>
        <dbReference type="ChEBI" id="CHEBI:29105"/>
    </cofactor>
    <text evidence="7">Binds 1 zinc ion.</text>
</comment>
<name>A0A431W8I4_9GAMM</name>
<keyword evidence="9" id="KW-0645">Protease</keyword>
<evidence type="ECO:0000313" key="10">
    <source>
        <dbReference type="Proteomes" id="UP000282060"/>
    </source>
</evidence>
<keyword evidence="9" id="KW-0482">Metalloprotease</keyword>
<evidence type="ECO:0000256" key="5">
    <source>
        <dbReference type="ARBA" id="ARBA00022723"/>
    </source>
</evidence>
<keyword evidence="5 7" id="KW-0479">Metal-binding</keyword>